<sequence>MKRIVVVAVAAVTGLATTGPGATSARAADPSAAPAGGFDPAAVTWHGCPADFVEQVHDRYDATYPVSKIVQCAELAVPLDYAEPDGTKITLRLTRTPHTGGGEAKGDLVVNPGGPGESGAHFGPALFAQNSAAMRDAYNVIGFDPRGVGMSVPAVTCDRGYADAPRPDYGTGDRASVATWSKRAREYSAKCAENDEIGLLDHMKTIDSVRDLESIRRALGNDELDYYGGSYGTYLGSAYATTFPKNVGKMALDGNVGPSDVWYDLNLSEDVRYDENFEYYLGWIARHDSVYRLGKRQREVRDFFYGLRAKLKTDPVRHTDPNGGQEVAVGPDELTDAILNAVIRRSQSVWHRYAAGLSAYRAGDEATFARTFGAQTAGGADDNGNAVYLAVVCTDVRWPLNWAKWQRDKDRIHREHPFDTWGNAWFNAPCLSWPAKPGKPIDIGRTPDLPDDILMFQATEDAAAPYEGALEMQRRLRGSRLVVQDGDRTHCIVHRGSKEVDAYFDAYFLRGERPDARTVHVPQLGDPTPPARAGSRSPG</sequence>
<dbReference type="PANTHER" id="PTHR43722:SF1">
    <property type="entry name" value="PROLINE IMINOPEPTIDASE"/>
    <property type="match status" value="1"/>
</dbReference>
<dbReference type="EMBL" id="JBHSXS010000031">
    <property type="protein sequence ID" value="MFC6884833.1"/>
    <property type="molecule type" value="Genomic_DNA"/>
</dbReference>
<dbReference type="GO" id="GO:0016787">
    <property type="term" value="F:hydrolase activity"/>
    <property type="evidence" value="ECO:0007669"/>
    <property type="project" value="UniProtKB-KW"/>
</dbReference>
<feature type="domain" description="Peptidase S33 tripeptidyl aminopeptidase-like C-terminal" evidence="2">
    <location>
        <begin position="421"/>
        <end position="517"/>
    </location>
</feature>
<protein>
    <submittedName>
        <fullName evidence="3">Alpha/beta hydrolase</fullName>
    </submittedName>
</protein>
<dbReference type="InterPro" id="IPR029058">
    <property type="entry name" value="AB_hydrolase_fold"/>
</dbReference>
<comment type="caution">
    <text evidence="3">The sequence shown here is derived from an EMBL/GenBank/DDBJ whole genome shotgun (WGS) entry which is preliminary data.</text>
</comment>
<organism evidence="3 4">
    <name type="scientific">Actinomadura yumaensis</name>
    <dbReference type="NCBI Taxonomy" id="111807"/>
    <lineage>
        <taxon>Bacteria</taxon>
        <taxon>Bacillati</taxon>
        <taxon>Actinomycetota</taxon>
        <taxon>Actinomycetes</taxon>
        <taxon>Streptosporangiales</taxon>
        <taxon>Thermomonosporaceae</taxon>
        <taxon>Actinomadura</taxon>
    </lineage>
</organism>
<proteinExistence type="predicted"/>
<dbReference type="InterPro" id="IPR005944">
    <property type="entry name" value="Pro_iminopeptidase"/>
</dbReference>
<name>A0ABW2CUR1_9ACTN</name>
<evidence type="ECO:0000256" key="1">
    <source>
        <dbReference type="SAM" id="MobiDB-lite"/>
    </source>
</evidence>
<dbReference type="PANTHER" id="PTHR43722">
    <property type="entry name" value="PROLINE IMINOPEPTIDASE"/>
    <property type="match status" value="1"/>
</dbReference>
<keyword evidence="4" id="KW-1185">Reference proteome</keyword>
<reference evidence="4" key="1">
    <citation type="journal article" date="2019" name="Int. J. Syst. Evol. Microbiol.">
        <title>The Global Catalogue of Microorganisms (GCM) 10K type strain sequencing project: providing services to taxonomists for standard genome sequencing and annotation.</title>
        <authorList>
            <consortium name="The Broad Institute Genomics Platform"/>
            <consortium name="The Broad Institute Genome Sequencing Center for Infectious Disease"/>
            <person name="Wu L."/>
            <person name="Ma J."/>
        </authorList>
    </citation>
    <scope>NUCLEOTIDE SEQUENCE [LARGE SCALE GENOMIC DNA]</scope>
    <source>
        <strain evidence="4">JCM 3369</strain>
    </source>
</reference>
<dbReference type="Proteomes" id="UP001596380">
    <property type="component" value="Unassembled WGS sequence"/>
</dbReference>
<dbReference type="Pfam" id="PF08386">
    <property type="entry name" value="Abhydrolase_4"/>
    <property type="match status" value="1"/>
</dbReference>
<dbReference type="RefSeq" id="WP_160826874.1">
    <property type="nucleotide sequence ID" value="NZ_JBHSXS010000031.1"/>
</dbReference>
<dbReference type="InterPro" id="IPR013595">
    <property type="entry name" value="Pept_S33_TAP-like_C"/>
</dbReference>
<dbReference type="Gene3D" id="3.40.50.1820">
    <property type="entry name" value="alpha/beta hydrolase"/>
    <property type="match status" value="1"/>
</dbReference>
<accession>A0ABW2CUR1</accession>
<evidence type="ECO:0000259" key="2">
    <source>
        <dbReference type="Pfam" id="PF08386"/>
    </source>
</evidence>
<keyword evidence="3" id="KW-0378">Hydrolase</keyword>
<feature type="region of interest" description="Disordered" evidence="1">
    <location>
        <begin position="518"/>
        <end position="539"/>
    </location>
</feature>
<dbReference type="SUPFAM" id="SSF53474">
    <property type="entry name" value="alpha/beta-Hydrolases"/>
    <property type="match status" value="1"/>
</dbReference>
<evidence type="ECO:0000313" key="4">
    <source>
        <dbReference type="Proteomes" id="UP001596380"/>
    </source>
</evidence>
<evidence type="ECO:0000313" key="3">
    <source>
        <dbReference type="EMBL" id="MFC6884833.1"/>
    </source>
</evidence>
<gene>
    <name evidence="3" type="ORF">ACFQKB_34095</name>
</gene>